<dbReference type="AlphaFoldDB" id="A0A8J4DME8"/>
<evidence type="ECO:0000313" key="2">
    <source>
        <dbReference type="Proteomes" id="UP000652013"/>
    </source>
</evidence>
<comment type="caution">
    <text evidence="1">The sequence shown here is derived from an EMBL/GenBank/DDBJ whole genome shotgun (WGS) entry which is preliminary data.</text>
</comment>
<dbReference type="Proteomes" id="UP000652013">
    <property type="component" value="Unassembled WGS sequence"/>
</dbReference>
<protein>
    <submittedName>
        <fullName evidence="1">Uncharacterized protein</fullName>
    </submittedName>
</protein>
<proteinExistence type="predicted"/>
<organism evidence="1 2">
    <name type="scientific">Spirilliplanes yamanashiensis</name>
    <dbReference type="NCBI Taxonomy" id="42233"/>
    <lineage>
        <taxon>Bacteria</taxon>
        <taxon>Bacillati</taxon>
        <taxon>Actinomycetota</taxon>
        <taxon>Actinomycetes</taxon>
        <taxon>Micromonosporales</taxon>
        <taxon>Micromonosporaceae</taxon>
        <taxon>Spirilliplanes</taxon>
    </lineage>
</organism>
<dbReference type="EMBL" id="BOOY01000041">
    <property type="protein sequence ID" value="GIJ06358.1"/>
    <property type="molecule type" value="Genomic_DNA"/>
</dbReference>
<evidence type="ECO:0000313" key="1">
    <source>
        <dbReference type="EMBL" id="GIJ06358.1"/>
    </source>
</evidence>
<sequence length="279" mass="30553">MRWRATDPAFTVLGVTAPDPTTSIPLALFDDVVKWSQRRTDLGAWAVEPGSALHGDDRWADPYRVSHAAQHRLHSAIDNLHAVKLLLVDAATLPTFATFTLIRAGMENAAVVSWLLQPADQPERVRRRLQLEAGNAKNRDTALTLMLRNAGPDEQAAAAPLAEVLERLRGIGEAHGIPGREIDKRLPGWADIVKAATKHPRLSDIQLFQWRMCSALSHAEEWPSHILLSTPVGDDVDGVVTLHVETPAGLAQVSFGLASGMLRDAINLYDTRRMASRTA</sequence>
<keyword evidence="2" id="KW-1185">Reference proteome</keyword>
<name>A0A8J4DME8_9ACTN</name>
<gene>
    <name evidence="1" type="ORF">Sya03_57100</name>
</gene>
<accession>A0A8J4DME8</accession>
<reference evidence="1" key="1">
    <citation type="submission" date="2021-01" db="EMBL/GenBank/DDBJ databases">
        <title>Whole genome shotgun sequence of Spirilliplanes yamanashiensis NBRC 15828.</title>
        <authorList>
            <person name="Komaki H."/>
            <person name="Tamura T."/>
        </authorList>
    </citation>
    <scope>NUCLEOTIDE SEQUENCE</scope>
    <source>
        <strain evidence="1">NBRC 15828</strain>
    </source>
</reference>